<proteinExistence type="predicted"/>
<evidence type="ECO:0000313" key="4">
    <source>
        <dbReference type="Proteomes" id="UP000249393"/>
    </source>
</evidence>
<gene>
    <name evidence="3" type="ORF">DI526_09035</name>
</gene>
<evidence type="ECO:0000256" key="2">
    <source>
        <dbReference type="SAM" id="SignalP"/>
    </source>
</evidence>
<keyword evidence="2" id="KW-0732">Signal</keyword>
<sequence length="189" mass="19822">MSRRRLVPALMLCAALGATVARAQAQKPPAEAPNAVSPVLILPPTLPPKLVSTYPAQDQTVAPGLLILKAVFDQQMSPSAWNYAPAPGAEPLECVKTPRLLTDQKTFVVICRVLAGRTYGVTFNAQRPGGFANLGENPAETASLTFKVENDSPVTTLRRAMELAGLRADQTPVQEAPRASAANAPAGGG</sequence>
<dbReference type="Proteomes" id="UP000249393">
    <property type="component" value="Unassembled WGS sequence"/>
</dbReference>
<name>A0A2W5XBX4_9CAUL</name>
<dbReference type="RefSeq" id="WP_304276766.1">
    <property type="nucleotide sequence ID" value="NZ_QFQZ01000022.1"/>
</dbReference>
<evidence type="ECO:0000256" key="1">
    <source>
        <dbReference type="SAM" id="MobiDB-lite"/>
    </source>
</evidence>
<dbReference type="EMBL" id="QFQZ01000022">
    <property type="protein sequence ID" value="PZR34791.1"/>
    <property type="molecule type" value="Genomic_DNA"/>
</dbReference>
<accession>A0A2W5XBX4</accession>
<reference evidence="3 4" key="1">
    <citation type="submission" date="2017-08" db="EMBL/GenBank/DDBJ databases">
        <title>Infants hospitalized years apart are colonized by the same room-sourced microbial strains.</title>
        <authorList>
            <person name="Brooks B."/>
            <person name="Olm M.R."/>
            <person name="Firek B.A."/>
            <person name="Baker R."/>
            <person name="Thomas B.C."/>
            <person name="Morowitz M.J."/>
            <person name="Banfield J.F."/>
        </authorList>
    </citation>
    <scope>NUCLEOTIDE SEQUENCE [LARGE SCALE GENOMIC DNA]</scope>
    <source>
        <strain evidence="3">S2_003_000_R2_4</strain>
    </source>
</reference>
<protein>
    <submittedName>
        <fullName evidence="3">Uncharacterized protein</fullName>
    </submittedName>
</protein>
<feature type="chain" id="PRO_5016001757" evidence="2">
    <location>
        <begin position="24"/>
        <end position="189"/>
    </location>
</feature>
<organism evidence="3 4">
    <name type="scientific">Caulobacter segnis</name>
    <dbReference type="NCBI Taxonomy" id="88688"/>
    <lineage>
        <taxon>Bacteria</taxon>
        <taxon>Pseudomonadati</taxon>
        <taxon>Pseudomonadota</taxon>
        <taxon>Alphaproteobacteria</taxon>
        <taxon>Caulobacterales</taxon>
        <taxon>Caulobacteraceae</taxon>
        <taxon>Caulobacter</taxon>
    </lineage>
</organism>
<evidence type="ECO:0000313" key="3">
    <source>
        <dbReference type="EMBL" id="PZR34791.1"/>
    </source>
</evidence>
<feature type="region of interest" description="Disordered" evidence="1">
    <location>
        <begin position="167"/>
        <end position="189"/>
    </location>
</feature>
<feature type="compositionally biased region" description="Low complexity" evidence="1">
    <location>
        <begin position="176"/>
        <end position="189"/>
    </location>
</feature>
<comment type="caution">
    <text evidence="3">The sequence shown here is derived from an EMBL/GenBank/DDBJ whole genome shotgun (WGS) entry which is preliminary data.</text>
</comment>
<dbReference type="AlphaFoldDB" id="A0A2W5XBX4"/>
<feature type="signal peptide" evidence="2">
    <location>
        <begin position="1"/>
        <end position="23"/>
    </location>
</feature>